<sequence length="588" mass="62996">MTEEGRGTPEAELGGHYIVCGGNALAHRLIEELLDQYEVPVVALVPDVAREHGPRIAGLEGLAAVVESGAVTEEALRSAGVDTAVGIALMDATDQENIHAALTAENRNHGIRIVLRVFNQRLGEHLEKLLPNCAALSASATAAPAFANGALGRPNSVRVGERYLYVAYGEDIRDNQVCLVADRIDPQDLSTMRVLPEGESRMAEYVELATRMSDESPIELGRPPLREPADRGQVAALQALTTEPPLPIPFRKRLRWWAQDVLRYFTSVRLRVVLSTAFAAVLLGTVVLWRHSGDLGWTVYYSLLDVAGAAQPDVPGQELLGSAWTRAAQVLITFCGITFVPVATAIAVEALASGRRGIPRSPGARTRDHVVVVGLGNVGTRVATVAHEAGVPVVCVERDPQARGIAAARALGLPVVMGEGPLAAQLTRARARHARAVVAVTRDDAANLEAALEARAMRPEVRVVVRLFDDEFARRVYATLGNVASRSVSYLAAPAFAAALMGREVLGTLSVYRHVLLIAELAADEGSGLLGSNLRTIEEGGGVRVVAVRLARWPQEYQWSFADRARALEPGDRIVVAATRAGLARLIQ</sequence>
<protein>
    <submittedName>
        <fullName evidence="4">NAD-binding protein</fullName>
    </submittedName>
</protein>
<dbReference type="InterPro" id="IPR050721">
    <property type="entry name" value="Trk_Ktr_HKT_K-transport"/>
</dbReference>
<evidence type="ECO:0000313" key="4">
    <source>
        <dbReference type="EMBL" id="GAA4870923.1"/>
    </source>
</evidence>
<evidence type="ECO:0000256" key="1">
    <source>
        <dbReference type="SAM" id="Phobius"/>
    </source>
</evidence>
<keyword evidence="5" id="KW-1185">Reference proteome</keyword>
<evidence type="ECO:0000259" key="3">
    <source>
        <dbReference type="PROSITE" id="PS51202"/>
    </source>
</evidence>
<reference evidence="5" key="1">
    <citation type="journal article" date="2019" name="Int. J. Syst. Evol. Microbiol.">
        <title>The Global Catalogue of Microorganisms (GCM) 10K type strain sequencing project: providing services to taxonomists for standard genome sequencing and annotation.</title>
        <authorList>
            <consortium name="The Broad Institute Genomics Platform"/>
            <consortium name="The Broad Institute Genome Sequencing Center for Infectious Disease"/>
            <person name="Wu L."/>
            <person name="Ma J."/>
        </authorList>
    </citation>
    <scope>NUCLEOTIDE SEQUENCE [LARGE SCALE GENOMIC DNA]</scope>
    <source>
        <strain evidence="5">JCM 13006</strain>
    </source>
</reference>
<dbReference type="SUPFAM" id="SSF51735">
    <property type="entry name" value="NAD(P)-binding Rossmann-fold domains"/>
    <property type="match status" value="2"/>
</dbReference>
<dbReference type="InterPro" id="IPR036291">
    <property type="entry name" value="NAD(P)-bd_dom_sf"/>
</dbReference>
<feature type="domain" description="RCK C-terminal" evidence="3">
    <location>
        <begin position="506"/>
        <end position="588"/>
    </location>
</feature>
<dbReference type="PANTHER" id="PTHR43833">
    <property type="entry name" value="POTASSIUM CHANNEL PROTEIN 2-RELATED-RELATED"/>
    <property type="match status" value="1"/>
</dbReference>
<organism evidence="4 5">
    <name type="scientific">Kitasatospora terrestris</name>
    <dbReference type="NCBI Taxonomy" id="258051"/>
    <lineage>
        <taxon>Bacteria</taxon>
        <taxon>Bacillati</taxon>
        <taxon>Actinomycetota</taxon>
        <taxon>Actinomycetes</taxon>
        <taxon>Kitasatosporales</taxon>
        <taxon>Streptomycetaceae</taxon>
        <taxon>Kitasatospora</taxon>
    </lineage>
</organism>
<dbReference type="PROSITE" id="PS51202">
    <property type="entry name" value="RCK_C"/>
    <property type="match status" value="1"/>
</dbReference>
<feature type="transmembrane region" description="Helical" evidence="1">
    <location>
        <begin position="272"/>
        <end position="289"/>
    </location>
</feature>
<dbReference type="RefSeq" id="WP_345699753.1">
    <property type="nucleotide sequence ID" value="NZ_BAABIS010000001.1"/>
</dbReference>
<proteinExistence type="predicted"/>
<keyword evidence="1" id="KW-1133">Transmembrane helix</keyword>
<dbReference type="Pfam" id="PF02254">
    <property type="entry name" value="TrkA_N"/>
    <property type="match status" value="2"/>
</dbReference>
<dbReference type="EMBL" id="BAABIS010000001">
    <property type="protein sequence ID" value="GAA4870923.1"/>
    <property type="molecule type" value="Genomic_DNA"/>
</dbReference>
<feature type="domain" description="RCK N-terminal" evidence="2">
    <location>
        <begin position="14"/>
        <end position="136"/>
    </location>
</feature>
<dbReference type="Proteomes" id="UP001501752">
    <property type="component" value="Unassembled WGS sequence"/>
</dbReference>
<feature type="transmembrane region" description="Helical" evidence="1">
    <location>
        <begin position="330"/>
        <end position="352"/>
    </location>
</feature>
<dbReference type="PANTHER" id="PTHR43833:SF11">
    <property type="entry name" value="VOLTAGE-GATED POTASSIUM CHANNEL KCH"/>
    <property type="match status" value="1"/>
</dbReference>
<evidence type="ECO:0000259" key="2">
    <source>
        <dbReference type="PROSITE" id="PS51201"/>
    </source>
</evidence>
<dbReference type="PROSITE" id="PS51201">
    <property type="entry name" value="RCK_N"/>
    <property type="match status" value="1"/>
</dbReference>
<dbReference type="Gene3D" id="3.40.50.720">
    <property type="entry name" value="NAD(P)-binding Rossmann-like Domain"/>
    <property type="match status" value="2"/>
</dbReference>
<dbReference type="InterPro" id="IPR003148">
    <property type="entry name" value="RCK_N"/>
</dbReference>
<comment type="caution">
    <text evidence="4">The sequence shown here is derived from an EMBL/GenBank/DDBJ whole genome shotgun (WGS) entry which is preliminary data.</text>
</comment>
<keyword evidence="1" id="KW-0812">Transmembrane</keyword>
<keyword evidence="1" id="KW-0472">Membrane</keyword>
<evidence type="ECO:0000313" key="5">
    <source>
        <dbReference type="Proteomes" id="UP001501752"/>
    </source>
</evidence>
<gene>
    <name evidence="4" type="ORF">GCM10023235_57210</name>
</gene>
<name>A0ABP9E7Z8_9ACTN</name>
<dbReference type="InterPro" id="IPR006037">
    <property type="entry name" value="RCK_C"/>
</dbReference>
<accession>A0ABP9E7Z8</accession>